<dbReference type="GO" id="GO:0008270">
    <property type="term" value="F:zinc ion binding"/>
    <property type="evidence" value="ECO:0007669"/>
    <property type="project" value="UniProtKB-KW"/>
</dbReference>
<name>A0A6G0WEK6_9STRA</name>
<dbReference type="PANTHER" id="PTHR13510">
    <property type="entry name" value="FYVE-FINGER-CONTAINING RAB5 EFFECTOR PROTEIN RABENOSYN-5-RELATED"/>
    <property type="match status" value="1"/>
</dbReference>
<dbReference type="PROSITE" id="PS50848">
    <property type="entry name" value="START"/>
    <property type="match status" value="1"/>
</dbReference>
<dbReference type="InterPro" id="IPR013083">
    <property type="entry name" value="Znf_RING/FYVE/PHD"/>
</dbReference>
<feature type="region of interest" description="Disordered" evidence="5">
    <location>
        <begin position="416"/>
        <end position="459"/>
    </location>
</feature>
<evidence type="ECO:0008006" key="10">
    <source>
        <dbReference type="Google" id="ProtNLM"/>
    </source>
</evidence>
<keyword evidence="1" id="KW-0479">Metal-binding</keyword>
<dbReference type="SUPFAM" id="SSF57903">
    <property type="entry name" value="FYVE/PHD zinc finger"/>
    <property type="match status" value="1"/>
</dbReference>
<organism evidence="8 9">
    <name type="scientific">Aphanomyces euteiches</name>
    <dbReference type="NCBI Taxonomy" id="100861"/>
    <lineage>
        <taxon>Eukaryota</taxon>
        <taxon>Sar</taxon>
        <taxon>Stramenopiles</taxon>
        <taxon>Oomycota</taxon>
        <taxon>Saprolegniomycetes</taxon>
        <taxon>Saprolegniales</taxon>
        <taxon>Verrucalvaceae</taxon>
        <taxon>Aphanomyces</taxon>
    </lineage>
</organism>
<dbReference type="InterPro" id="IPR011011">
    <property type="entry name" value="Znf_FYVE_PHD"/>
</dbReference>
<reference evidence="8 9" key="1">
    <citation type="submission" date="2019-07" db="EMBL/GenBank/DDBJ databases">
        <title>Genomics analysis of Aphanomyces spp. identifies a new class of oomycete effector associated with host adaptation.</title>
        <authorList>
            <person name="Gaulin E."/>
        </authorList>
    </citation>
    <scope>NUCLEOTIDE SEQUENCE [LARGE SCALE GENOMIC DNA]</scope>
    <source>
        <strain evidence="8 9">ATCC 201684</strain>
    </source>
</reference>
<dbReference type="InterPro" id="IPR023393">
    <property type="entry name" value="START-like_dom_sf"/>
</dbReference>
<dbReference type="AlphaFoldDB" id="A0A6G0WEK6"/>
<evidence type="ECO:0000259" key="6">
    <source>
        <dbReference type="PROSITE" id="PS50178"/>
    </source>
</evidence>
<dbReference type="InterPro" id="IPR000306">
    <property type="entry name" value="Znf_FYVE"/>
</dbReference>
<dbReference type="VEuPathDB" id="FungiDB:AeMF1_015017"/>
<dbReference type="SUPFAM" id="SSF55961">
    <property type="entry name" value="Bet v1-like"/>
    <property type="match status" value="1"/>
</dbReference>
<dbReference type="InterPro" id="IPR052727">
    <property type="entry name" value="Rab4/Rab5_effector"/>
</dbReference>
<sequence>MAFPVPPDFFRCPSLGRQEHANLMATATTVVKNMMHLQHLDGSIRWKLHSQDGGLHLYQGANPTAPPQTCTWMGVLEVLASVHDVASLFGLNDTQSFRESGKFAFKDMLDGIVLYTLDESVYSWTGIRWLASTGGVPGLVKPRDYCYIESQGFFKQSQNRGWFLALRSIPLPCCPDLEATLGLVRGEILDSGITVMELRDRPGFVRVTHLFQQVARGGVPEWVVRNGVKNRIKHVGQLDQALKRRLLSSTPFLSEAQLVPITARSKCFLCQKKFGSFGKKTQCRKCGEVHCANCTQAWELCIDGTNVQHRVCSSCSMIKLASSKQKRSSRVDLTQSERMQAEAKDSPYNDYFASDDLYSSTQSSLRHSNMQASEISAFEDPFTSRRINTSRYPLPHDKSPPLTMASAAPSKFKSLYPNGATPSVCDESESLTVSSSLTHTDPPRNDLIPLVMFSPHQSQ</sequence>
<keyword evidence="9" id="KW-1185">Reference proteome</keyword>
<evidence type="ECO:0000256" key="3">
    <source>
        <dbReference type="ARBA" id="ARBA00022833"/>
    </source>
</evidence>
<feature type="region of interest" description="Disordered" evidence="5">
    <location>
        <begin position="326"/>
        <end position="345"/>
    </location>
</feature>
<dbReference type="InterPro" id="IPR002913">
    <property type="entry name" value="START_lipid-bd_dom"/>
</dbReference>
<dbReference type="InterPro" id="IPR017455">
    <property type="entry name" value="Znf_FYVE-rel"/>
</dbReference>
<gene>
    <name evidence="8" type="ORF">Ae201684_016617</name>
</gene>
<dbReference type="Gene3D" id="3.30.40.10">
    <property type="entry name" value="Zinc/RING finger domain, C3HC4 (zinc finger)"/>
    <property type="match status" value="1"/>
</dbReference>
<keyword evidence="2 4" id="KW-0863">Zinc-finger</keyword>
<dbReference type="EMBL" id="VJMJ01000263">
    <property type="protein sequence ID" value="KAF0724783.1"/>
    <property type="molecule type" value="Genomic_DNA"/>
</dbReference>
<feature type="domain" description="START" evidence="7">
    <location>
        <begin position="136"/>
        <end position="228"/>
    </location>
</feature>
<feature type="domain" description="FYVE-type" evidence="6">
    <location>
        <begin position="265"/>
        <end position="315"/>
    </location>
</feature>
<evidence type="ECO:0000256" key="1">
    <source>
        <dbReference type="ARBA" id="ARBA00022723"/>
    </source>
</evidence>
<dbReference type="SMART" id="SM00064">
    <property type="entry name" value="FYVE"/>
    <property type="match status" value="1"/>
</dbReference>
<evidence type="ECO:0000256" key="4">
    <source>
        <dbReference type="PROSITE-ProRule" id="PRU00091"/>
    </source>
</evidence>
<dbReference type="PANTHER" id="PTHR13510:SF44">
    <property type="entry name" value="RABENOSYN-5"/>
    <property type="match status" value="1"/>
</dbReference>
<evidence type="ECO:0000256" key="2">
    <source>
        <dbReference type="ARBA" id="ARBA00022771"/>
    </source>
</evidence>
<protein>
    <recommendedName>
        <fullName evidence="10">FYVE-type domain-containing protein</fullName>
    </recommendedName>
</protein>
<proteinExistence type="predicted"/>
<dbReference type="GO" id="GO:0008289">
    <property type="term" value="F:lipid binding"/>
    <property type="evidence" value="ECO:0007669"/>
    <property type="project" value="InterPro"/>
</dbReference>
<dbReference type="CDD" id="cd00065">
    <property type="entry name" value="FYVE_like_SF"/>
    <property type="match status" value="1"/>
</dbReference>
<dbReference type="Proteomes" id="UP000481153">
    <property type="component" value="Unassembled WGS sequence"/>
</dbReference>
<evidence type="ECO:0000256" key="5">
    <source>
        <dbReference type="SAM" id="MobiDB-lite"/>
    </source>
</evidence>
<keyword evidence="3" id="KW-0862">Zinc</keyword>
<dbReference type="Pfam" id="PF01363">
    <property type="entry name" value="FYVE"/>
    <property type="match status" value="1"/>
</dbReference>
<dbReference type="PROSITE" id="PS50178">
    <property type="entry name" value="ZF_FYVE"/>
    <property type="match status" value="1"/>
</dbReference>
<evidence type="ECO:0000313" key="8">
    <source>
        <dbReference type="EMBL" id="KAF0724783.1"/>
    </source>
</evidence>
<dbReference type="Gene3D" id="3.30.530.20">
    <property type="match status" value="1"/>
</dbReference>
<accession>A0A6G0WEK6</accession>
<evidence type="ECO:0000259" key="7">
    <source>
        <dbReference type="PROSITE" id="PS50848"/>
    </source>
</evidence>
<comment type="caution">
    <text evidence="8">The sequence shown here is derived from an EMBL/GenBank/DDBJ whole genome shotgun (WGS) entry which is preliminary data.</text>
</comment>
<evidence type="ECO:0000313" key="9">
    <source>
        <dbReference type="Proteomes" id="UP000481153"/>
    </source>
</evidence>